<organism evidence="2 3">
    <name type="scientific">Haemophilus parainfluenzae</name>
    <dbReference type="NCBI Taxonomy" id="729"/>
    <lineage>
        <taxon>Bacteria</taxon>
        <taxon>Pseudomonadati</taxon>
        <taxon>Pseudomonadota</taxon>
        <taxon>Gammaproteobacteria</taxon>
        <taxon>Pasteurellales</taxon>
        <taxon>Pasteurellaceae</taxon>
        <taxon>Haemophilus</taxon>
    </lineage>
</organism>
<gene>
    <name evidence="2" type="ORF">DPV87_08310</name>
</gene>
<comment type="caution">
    <text evidence="2">The sequence shown here is derived from an EMBL/GenBank/DDBJ whole genome shotgun (WGS) entry which is preliminary data.</text>
</comment>
<dbReference type="AlphaFoldDB" id="A0A1R0E8B1"/>
<evidence type="ECO:0000256" key="1">
    <source>
        <dbReference type="SAM" id="SignalP"/>
    </source>
</evidence>
<feature type="chain" id="PRO_5043149082" description="Outer membrane protein" evidence="1">
    <location>
        <begin position="21"/>
        <end position="211"/>
    </location>
</feature>
<proteinExistence type="predicted"/>
<dbReference type="Proteomes" id="UP000253910">
    <property type="component" value="Unassembled WGS sequence"/>
</dbReference>
<feature type="signal peptide" evidence="1">
    <location>
        <begin position="1"/>
        <end position="20"/>
    </location>
</feature>
<protein>
    <recommendedName>
        <fullName evidence="4">Outer membrane protein</fullName>
    </recommendedName>
</protein>
<reference evidence="2 3" key="1">
    <citation type="submission" date="2018-05" db="EMBL/GenBank/DDBJ databases">
        <title>Draft Genome Sequences for a Diverse set of 7 Haemophilus Species.</title>
        <authorList>
            <person name="Nichols M."/>
            <person name="Topaz N."/>
            <person name="Wang X."/>
            <person name="Wang X."/>
            <person name="Boxrud D."/>
        </authorList>
    </citation>
    <scope>NUCLEOTIDE SEQUENCE [LARGE SCALE GENOMIC DNA]</scope>
    <source>
        <strain evidence="2 3">C2008001710</strain>
    </source>
</reference>
<dbReference type="RefSeq" id="WP_049372982.1">
    <property type="nucleotide sequence ID" value="NZ_CP063111.1"/>
</dbReference>
<dbReference type="EMBL" id="QEPW01000015">
    <property type="protein sequence ID" value="RDE89760.1"/>
    <property type="molecule type" value="Genomic_DNA"/>
</dbReference>
<evidence type="ECO:0008006" key="4">
    <source>
        <dbReference type="Google" id="ProtNLM"/>
    </source>
</evidence>
<evidence type="ECO:0000313" key="3">
    <source>
        <dbReference type="Proteomes" id="UP000253910"/>
    </source>
</evidence>
<keyword evidence="1" id="KW-0732">Signal</keyword>
<name>A0A1R0E8B1_HAEPA</name>
<sequence>MKLFKILFAALIAYVPTAWSAVDYNIKYSSNYLMPAYVHFKADGSQYSVNAKINIPLYNIVFTSRGSQTASQFKMVNYQDVRNGKPYAISKISPTTIEYGKVKNGLETEPLKLPTFDLFTMAFQLSYYDKLPTSFQITNGKKLYPMENVNVKKVEKQIQYNKQTVTEITYSFKTGNKDIMVKKFSGEQFPRYIKYTRDGDDYELEFDEFVK</sequence>
<evidence type="ECO:0000313" key="2">
    <source>
        <dbReference type="EMBL" id="RDE89760.1"/>
    </source>
</evidence>
<accession>A0A1R0E8B1</accession>